<reference evidence="2" key="1">
    <citation type="journal article" date="2020" name="Stud. Mycol.">
        <title>101 Dothideomycetes genomes: a test case for predicting lifestyles and emergence of pathogens.</title>
        <authorList>
            <person name="Haridas S."/>
            <person name="Albert R."/>
            <person name="Binder M."/>
            <person name="Bloem J."/>
            <person name="Labutti K."/>
            <person name="Salamov A."/>
            <person name="Andreopoulos B."/>
            <person name="Baker S."/>
            <person name="Barry K."/>
            <person name="Bills G."/>
            <person name="Bluhm B."/>
            <person name="Cannon C."/>
            <person name="Castanera R."/>
            <person name="Culley D."/>
            <person name="Daum C."/>
            <person name="Ezra D."/>
            <person name="Gonzalez J."/>
            <person name="Henrissat B."/>
            <person name="Kuo A."/>
            <person name="Liang C."/>
            <person name="Lipzen A."/>
            <person name="Lutzoni F."/>
            <person name="Magnuson J."/>
            <person name="Mondo S."/>
            <person name="Nolan M."/>
            <person name="Ohm R."/>
            <person name="Pangilinan J."/>
            <person name="Park H.-J."/>
            <person name="Ramirez L."/>
            <person name="Alfaro M."/>
            <person name="Sun H."/>
            <person name="Tritt A."/>
            <person name="Yoshinaga Y."/>
            <person name="Zwiers L.-H."/>
            <person name="Turgeon B."/>
            <person name="Goodwin S."/>
            <person name="Spatafora J."/>
            <person name="Crous P."/>
            <person name="Grigoriev I."/>
        </authorList>
    </citation>
    <scope>NUCLEOTIDE SEQUENCE</scope>
    <source>
        <strain evidence="2">ATCC 74209</strain>
    </source>
</reference>
<evidence type="ECO:0000313" key="2">
    <source>
        <dbReference type="EMBL" id="KAF2205062.1"/>
    </source>
</evidence>
<feature type="compositionally biased region" description="Low complexity" evidence="1">
    <location>
        <begin position="39"/>
        <end position="52"/>
    </location>
</feature>
<name>A0A9P4JX04_9PLEO</name>
<dbReference type="OrthoDB" id="5627at2759"/>
<protein>
    <submittedName>
        <fullName evidence="2">Uncharacterized protein</fullName>
    </submittedName>
</protein>
<sequence length="230" mass="25762">MAEWRRNPDAPLLHPWDRARIAAPISSSSTLPAPHIFNPPTTSVPNTSSPQPAKSTESLVTKRYAREATTDQRQAASAGKLVEVDLGPQARLENIRRTEAALKRMMGGDTVAVEEESGKGKKRDHGQRGVKRRNSRDEERDRKVEEFMKQAPVYHFELEKSAPESDQPTDEVMAEQFQREFLETLENQRIRKPPVPTGAKGAEERAKGPKLGGSRSARAMMKAKEEEAKR</sequence>
<feature type="region of interest" description="Disordered" evidence="1">
    <location>
        <begin position="106"/>
        <end position="230"/>
    </location>
</feature>
<proteinExistence type="predicted"/>
<feature type="compositionally biased region" description="Basic and acidic residues" evidence="1">
    <location>
        <begin position="177"/>
        <end position="189"/>
    </location>
</feature>
<accession>A0A9P4JX04</accession>
<evidence type="ECO:0000256" key="1">
    <source>
        <dbReference type="SAM" id="MobiDB-lite"/>
    </source>
</evidence>
<comment type="caution">
    <text evidence="2">The sequence shown here is derived from an EMBL/GenBank/DDBJ whole genome shotgun (WGS) entry which is preliminary data.</text>
</comment>
<gene>
    <name evidence="2" type="ORF">GQ43DRAFT_76255</name>
</gene>
<dbReference type="InterPro" id="IPR010756">
    <property type="entry name" value="Tls1-like"/>
</dbReference>
<dbReference type="AlphaFoldDB" id="A0A9P4JX04"/>
<feature type="compositionally biased region" description="Basic and acidic residues" evidence="1">
    <location>
        <begin position="135"/>
        <end position="148"/>
    </location>
</feature>
<evidence type="ECO:0000313" key="3">
    <source>
        <dbReference type="Proteomes" id="UP000799536"/>
    </source>
</evidence>
<dbReference type="Pfam" id="PF07052">
    <property type="entry name" value="Hep_59"/>
    <property type="match status" value="1"/>
</dbReference>
<feature type="compositionally biased region" description="Basic residues" evidence="1">
    <location>
        <begin position="120"/>
        <end position="134"/>
    </location>
</feature>
<dbReference type="EMBL" id="ML993863">
    <property type="protein sequence ID" value="KAF2205062.1"/>
    <property type="molecule type" value="Genomic_DNA"/>
</dbReference>
<organism evidence="2 3">
    <name type="scientific">Delitschia confertaspora ATCC 74209</name>
    <dbReference type="NCBI Taxonomy" id="1513339"/>
    <lineage>
        <taxon>Eukaryota</taxon>
        <taxon>Fungi</taxon>
        <taxon>Dikarya</taxon>
        <taxon>Ascomycota</taxon>
        <taxon>Pezizomycotina</taxon>
        <taxon>Dothideomycetes</taxon>
        <taxon>Pleosporomycetidae</taxon>
        <taxon>Pleosporales</taxon>
        <taxon>Delitschiaceae</taxon>
        <taxon>Delitschia</taxon>
    </lineage>
</organism>
<keyword evidence="3" id="KW-1185">Reference proteome</keyword>
<feature type="region of interest" description="Disordered" evidence="1">
    <location>
        <begin position="27"/>
        <end position="89"/>
    </location>
</feature>
<dbReference type="Proteomes" id="UP000799536">
    <property type="component" value="Unassembled WGS sequence"/>
</dbReference>